<feature type="transmembrane region" description="Helical" evidence="1">
    <location>
        <begin position="24"/>
        <end position="43"/>
    </location>
</feature>
<evidence type="ECO:0000313" key="3">
    <source>
        <dbReference type="Proteomes" id="UP000317977"/>
    </source>
</evidence>
<sequence length="201" mass="21226">MATFTEPKSDSKVPPPSQVVVESAPIKQLILGLAFGVIFGFLLQKGGVAKYHVLIGQLLLTDYTVVKVMLSAVIVGSVGIHFMQRAGLIEMHIKPTRYASNIIGGLLFGIGFAFSAYCPGTGAAALGQGNLDAIAMVIGMIGGSYMFAEMSGWIGRCIDPIGDRGKLTLHDILPMNRTTVVIGFAAIFSSVLVAIELLAVR</sequence>
<dbReference type="OrthoDB" id="9790409at2"/>
<accession>A0A5C6ET36</accession>
<keyword evidence="1" id="KW-0812">Transmembrane</keyword>
<evidence type="ECO:0000313" key="2">
    <source>
        <dbReference type="EMBL" id="TWU51247.1"/>
    </source>
</evidence>
<dbReference type="EMBL" id="SJPX01000003">
    <property type="protein sequence ID" value="TWU51247.1"/>
    <property type="molecule type" value="Genomic_DNA"/>
</dbReference>
<feature type="transmembrane region" description="Helical" evidence="1">
    <location>
        <begin position="130"/>
        <end position="148"/>
    </location>
</feature>
<feature type="transmembrane region" description="Helical" evidence="1">
    <location>
        <begin position="98"/>
        <end position="118"/>
    </location>
</feature>
<dbReference type="AlphaFoldDB" id="A0A5C6ET36"/>
<organism evidence="2 3">
    <name type="scientific">Rubripirellula reticaptiva</name>
    <dbReference type="NCBI Taxonomy" id="2528013"/>
    <lineage>
        <taxon>Bacteria</taxon>
        <taxon>Pseudomonadati</taxon>
        <taxon>Planctomycetota</taxon>
        <taxon>Planctomycetia</taxon>
        <taxon>Pirellulales</taxon>
        <taxon>Pirellulaceae</taxon>
        <taxon>Rubripirellula</taxon>
    </lineage>
</organism>
<protein>
    <submittedName>
        <fullName evidence="2">Putative inner membrane protein</fullName>
    </submittedName>
</protein>
<evidence type="ECO:0000256" key="1">
    <source>
        <dbReference type="SAM" id="Phobius"/>
    </source>
</evidence>
<keyword evidence="1" id="KW-0472">Membrane</keyword>
<keyword evidence="1" id="KW-1133">Transmembrane helix</keyword>
<gene>
    <name evidence="2" type="ORF">Poly59_28390</name>
</gene>
<dbReference type="Pfam" id="PF04143">
    <property type="entry name" value="Sulf_transp"/>
    <property type="match status" value="1"/>
</dbReference>
<reference evidence="2 3" key="1">
    <citation type="submission" date="2019-02" db="EMBL/GenBank/DDBJ databases">
        <title>Deep-cultivation of Planctomycetes and their phenomic and genomic characterization uncovers novel biology.</title>
        <authorList>
            <person name="Wiegand S."/>
            <person name="Jogler M."/>
            <person name="Boedeker C."/>
            <person name="Pinto D."/>
            <person name="Vollmers J."/>
            <person name="Rivas-Marin E."/>
            <person name="Kohn T."/>
            <person name="Peeters S.H."/>
            <person name="Heuer A."/>
            <person name="Rast P."/>
            <person name="Oberbeckmann S."/>
            <person name="Bunk B."/>
            <person name="Jeske O."/>
            <person name="Meyerdierks A."/>
            <person name="Storesund J.E."/>
            <person name="Kallscheuer N."/>
            <person name="Luecker S."/>
            <person name="Lage O.M."/>
            <person name="Pohl T."/>
            <person name="Merkel B.J."/>
            <person name="Hornburger P."/>
            <person name="Mueller R.-W."/>
            <person name="Bruemmer F."/>
            <person name="Labrenz M."/>
            <person name="Spormann A.M."/>
            <person name="Op Den Camp H."/>
            <person name="Overmann J."/>
            <person name="Amann R."/>
            <person name="Jetten M.S.M."/>
            <person name="Mascher T."/>
            <person name="Medema M.H."/>
            <person name="Devos D.P."/>
            <person name="Kaster A.-K."/>
            <person name="Ovreas L."/>
            <person name="Rohde M."/>
            <person name="Galperin M.Y."/>
            <person name="Jogler C."/>
        </authorList>
    </citation>
    <scope>NUCLEOTIDE SEQUENCE [LARGE SCALE GENOMIC DNA]</scope>
    <source>
        <strain evidence="2 3">Poly59</strain>
    </source>
</reference>
<feature type="transmembrane region" description="Helical" evidence="1">
    <location>
        <begin position="64"/>
        <end position="83"/>
    </location>
</feature>
<name>A0A5C6ET36_9BACT</name>
<dbReference type="RefSeq" id="WP_146534644.1">
    <property type="nucleotide sequence ID" value="NZ_SJPX01000003.1"/>
</dbReference>
<keyword evidence="3" id="KW-1185">Reference proteome</keyword>
<dbReference type="Proteomes" id="UP000317977">
    <property type="component" value="Unassembled WGS sequence"/>
</dbReference>
<proteinExistence type="predicted"/>
<dbReference type="InterPro" id="IPR007272">
    <property type="entry name" value="Sulf_transp_TsuA/YedE"/>
</dbReference>
<feature type="transmembrane region" description="Helical" evidence="1">
    <location>
        <begin position="180"/>
        <end position="200"/>
    </location>
</feature>
<comment type="caution">
    <text evidence="2">The sequence shown here is derived from an EMBL/GenBank/DDBJ whole genome shotgun (WGS) entry which is preliminary data.</text>
</comment>